<feature type="compositionally biased region" description="Low complexity" evidence="16">
    <location>
        <begin position="130"/>
        <end position="148"/>
    </location>
</feature>
<keyword evidence="11" id="KW-0472">Membrane</keyword>
<keyword evidence="12 15" id="KW-1015">Disulfide bond</keyword>
<keyword evidence="10 15" id="KW-0408">Iron</keyword>
<dbReference type="GO" id="GO:0005886">
    <property type="term" value="C:plasma membrane"/>
    <property type="evidence" value="ECO:0007669"/>
    <property type="project" value="UniProtKB-SubCell"/>
</dbReference>
<organism evidence="19 20">
    <name type="scientific">Aspergillus sclerotialis</name>
    <dbReference type="NCBI Taxonomy" id="2070753"/>
    <lineage>
        <taxon>Eukaryota</taxon>
        <taxon>Fungi</taxon>
        <taxon>Dikarya</taxon>
        <taxon>Ascomycota</taxon>
        <taxon>Pezizomycotina</taxon>
        <taxon>Eurotiomycetes</taxon>
        <taxon>Eurotiomycetidae</taxon>
        <taxon>Eurotiales</taxon>
        <taxon>Aspergillaceae</taxon>
        <taxon>Aspergillus</taxon>
        <taxon>Aspergillus subgen. Polypaecilum</taxon>
    </lineage>
</organism>
<evidence type="ECO:0000256" key="14">
    <source>
        <dbReference type="ARBA" id="ARBA00023288"/>
    </source>
</evidence>
<evidence type="ECO:0000256" key="13">
    <source>
        <dbReference type="ARBA" id="ARBA00023180"/>
    </source>
</evidence>
<dbReference type="AlphaFoldDB" id="A0A3A2ZTS9"/>
<evidence type="ECO:0000256" key="5">
    <source>
        <dbReference type="ARBA" id="ARBA00022525"/>
    </source>
</evidence>
<dbReference type="STRING" id="2070753.A0A3A2ZTS9"/>
<keyword evidence="7" id="KW-0336">GPI-anchor</keyword>
<evidence type="ECO:0000256" key="10">
    <source>
        <dbReference type="ARBA" id="ARBA00023004"/>
    </source>
</evidence>
<feature type="domain" description="CFEM" evidence="18">
    <location>
        <begin position="1"/>
        <end position="110"/>
    </location>
</feature>
<evidence type="ECO:0000313" key="20">
    <source>
        <dbReference type="Proteomes" id="UP000266188"/>
    </source>
</evidence>
<dbReference type="GO" id="GO:0005576">
    <property type="term" value="C:extracellular region"/>
    <property type="evidence" value="ECO:0007669"/>
    <property type="project" value="UniProtKB-SubCell"/>
</dbReference>
<keyword evidence="9 17" id="KW-0732">Signal</keyword>
<evidence type="ECO:0000256" key="9">
    <source>
        <dbReference type="ARBA" id="ARBA00022729"/>
    </source>
</evidence>
<evidence type="ECO:0000256" key="1">
    <source>
        <dbReference type="ARBA" id="ARBA00004609"/>
    </source>
</evidence>
<accession>A0A3A2ZTS9</accession>
<evidence type="ECO:0000256" key="12">
    <source>
        <dbReference type="ARBA" id="ARBA00023157"/>
    </source>
</evidence>
<dbReference type="SMART" id="SM00747">
    <property type="entry name" value="CFEM"/>
    <property type="match status" value="1"/>
</dbReference>
<dbReference type="GO" id="GO:0046872">
    <property type="term" value="F:metal ion binding"/>
    <property type="evidence" value="ECO:0007669"/>
    <property type="project" value="UniProtKB-UniRule"/>
</dbReference>
<comment type="subcellular location">
    <subcellularLocation>
        <location evidence="1">Cell membrane</location>
        <topology evidence="1">Lipid-anchor</topology>
        <topology evidence="1">GPI-anchor</topology>
    </subcellularLocation>
    <subcellularLocation>
        <location evidence="2">Secreted</location>
    </subcellularLocation>
</comment>
<feature type="chain" id="PRO_5017188294" evidence="17">
    <location>
        <begin position="20"/>
        <end position="179"/>
    </location>
</feature>
<keyword evidence="8 15" id="KW-0479">Metal-binding</keyword>
<evidence type="ECO:0000256" key="4">
    <source>
        <dbReference type="ARBA" id="ARBA00022475"/>
    </source>
</evidence>
<evidence type="ECO:0000256" key="3">
    <source>
        <dbReference type="ARBA" id="ARBA00010031"/>
    </source>
</evidence>
<feature type="binding site" description="axial binding residue" evidence="15">
    <location>
        <position position="45"/>
    </location>
    <ligand>
        <name>heme</name>
        <dbReference type="ChEBI" id="CHEBI:30413"/>
    </ligand>
    <ligandPart>
        <name>Fe</name>
        <dbReference type="ChEBI" id="CHEBI:18248"/>
    </ligandPart>
</feature>
<keyword evidence="20" id="KW-1185">Reference proteome</keyword>
<proteinExistence type="inferred from homology"/>
<evidence type="ECO:0000313" key="19">
    <source>
        <dbReference type="EMBL" id="RJE26569.1"/>
    </source>
</evidence>
<evidence type="ECO:0000256" key="11">
    <source>
        <dbReference type="ARBA" id="ARBA00023136"/>
    </source>
</evidence>
<dbReference type="InterPro" id="IPR008427">
    <property type="entry name" value="Extracellular_membr_CFEM_dom"/>
</dbReference>
<dbReference type="PROSITE" id="PS52012">
    <property type="entry name" value="CFEM"/>
    <property type="match status" value="1"/>
</dbReference>
<comment type="similarity">
    <text evidence="3">Belongs to the RBT5 family.</text>
</comment>
<comment type="caution">
    <text evidence="19">The sequence shown here is derived from an EMBL/GenBank/DDBJ whole genome shotgun (WGS) entry which is preliminary data.</text>
</comment>
<evidence type="ECO:0000256" key="17">
    <source>
        <dbReference type="SAM" id="SignalP"/>
    </source>
</evidence>
<dbReference type="OrthoDB" id="3065412at2759"/>
<evidence type="ECO:0000256" key="6">
    <source>
        <dbReference type="ARBA" id="ARBA00022617"/>
    </source>
</evidence>
<keyword evidence="13" id="KW-0325">Glycoprotein</keyword>
<keyword evidence="5" id="KW-0964">Secreted</keyword>
<dbReference type="Proteomes" id="UP000266188">
    <property type="component" value="Unassembled WGS sequence"/>
</dbReference>
<sequence>MKLHYFPLVVAPLLGTAAAQSFSEIPSCARTCATGSIPSSCNSIDVSCICSNDSFITDISCCVAKSCSKEDQDKTLNYAKQICAGAGVHDLPKSASCGSGASATGTAGGSNTETTASASTMSGATTLATASTTASTTESSSSSAESSSPTDANAATAFGQNKDSILAAVAGAAAFALLA</sequence>
<dbReference type="EMBL" id="MVGC01000019">
    <property type="protein sequence ID" value="RJE26569.1"/>
    <property type="molecule type" value="Genomic_DNA"/>
</dbReference>
<dbReference type="PANTHER" id="PTHR37928">
    <property type="entry name" value="CFEM DOMAIN PROTEIN (AFU_ORTHOLOGUE AFUA_6G14090)"/>
    <property type="match status" value="1"/>
</dbReference>
<keyword evidence="6 15" id="KW-0349">Heme</keyword>
<evidence type="ECO:0000256" key="7">
    <source>
        <dbReference type="ARBA" id="ARBA00022622"/>
    </source>
</evidence>
<keyword evidence="14" id="KW-0449">Lipoprotein</keyword>
<dbReference type="GO" id="GO:0098552">
    <property type="term" value="C:side of membrane"/>
    <property type="evidence" value="ECO:0007669"/>
    <property type="project" value="UniProtKB-KW"/>
</dbReference>
<feature type="signal peptide" evidence="17">
    <location>
        <begin position="1"/>
        <end position="19"/>
    </location>
</feature>
<name>A0A3A2ZTS9_9EURO</name>
<dbReference type="PANTHER" id="PTHR37928:SF2">
    <property type="entry name" value="GPI ANCHORED CFEM DOMAIN PROTEIN (AFU_ORTHOLOGUE AFUA_6G10580)"/>
    <property type="match status" value="1"/>
</dbReference>
<evidence type="ECO:0000259" key="18">
    <source>
        <dbReference type="PROSITE" id="PS52012"/>
    </source>
</evidence>
<feature type="region of interest" description="Disordered" evidence="16">
    <location>
        <begin position="130"/>
        <end position="155"/>
    </location>
</feature>
<comment type="caution">
    <text evidence="15">Lacks conserved residue(s) required for the propagation of feature annotation.</text>
</comment>
<evidence type="ECO:0000256" key="8">
    <source>
        <dbReference type="ARBA" id="ARBA00022723"/>
    </source>
</evidence>
<reference evidence="20" key="1">
    <citation type="submission" date="2017-02" db="EMBL/GenBank/DDBJ databases">
        <authorList>
            <person name="Tafer H."/>
            <person name="Lopandic K."/>
        </authorList>
    </citation>
    <scope>NUCLEOTIDE SEQUENCE [LARGE SCALE GENOMIC DNA]</scope>
    <source>
        <strain evidence="20">CBS 366.77</strain>
    </source>
</reference>
<gene>
    <name evidence="19" type="ORF">PHISCL_01081</name>
</gene>
<feature type="disulfide bond" evidence="15">
    <location>
        <begin position="41"/>
        <end position="48"/>
    </location>
</feature>
<evidence type="ECO:0000256" key="2">
    <source>
        <dbReference type="ARBA" id="ARBA00004613"/>
    </source>
</evidence>
<keyword evidence="4" id="KW-1003">Cell membrane</keyword>
<dbReference type="InterPro" id="IPR051735">
    <property type="entry name" value="CFEM_domain"/>
</dbReference>
<dbReference type="Pfam" id="PF05730">
    <property type="entry name" value="CFEM"/>
    <property type="match status" value="1"/>
</dbReference>
<evidence type="ECO:0000256" key="15">
    <source>
        <dbReference type="PROSITE-ProRule" id="PRU01356"/>
    </source>
</evidence>
<protein>
    <submittedName>
        <fullName evidence="19">CFEM domain protein</fullName>
    </submittedName>
</protein>
<feature type="disulfide bond" evidence="15">
    <location>
        <begin position="50"/>
        <end position="83"/>
    </location>
</feature>
<evidence type="ECO:0000256" key="16">
    <source>
        <dbReference type="SAM" id="MobiDB-lite"/>
    </source>
</evidence>